<evidence type="ECO:0000313" key="3">
    <source>
        <dbReference type="Proteomes" id="UP000012073"/>
    </source>
</evidence>
<reference evidence="3" key="1">
    <citation type="journal article" date="2013" name="Proc. Natl. Acad. Sci. U.S.A.">
        <title>Genome structure and metabolic features in the red seaweed Chondrus crispus shed light on evolution of the Archaeplastida.</title>
        <authorList>
            <person name="Collen J."/>
            <person name="Porcel B."/>
            <person name="Carre W."/>
            <person name="Ball S.G."/>
            <person name="Chaparro C."/>
            <person name="Tonon T."/>
            <person name="Barbeyron T."/>
            <person name="Michel G."/>
            <person name="Noel B."/>
            <person name="Valentin K."/>
            <person name="Elias M."/>
            <person name="Artiguenave F."/>
            <person name="Arun A."/>
            <person name="Aury J.M."/>
            <person name="Barbosa-Neto J.F."/>
            <person name="Bothwell J.H."/>
            <person name="Bouget F.Y."/>
            <person name="Brillet L."/>
            <person name="Cabello-Hurtado F."/>
            <person name="Capella-Gutierrez S."/>
            <person name="Charrier B."/>
            <person name="Cladiere L."/>
            <person name="Cock J.M."/>
            <person name="Coelho S.M."/>
            <person name="Colleoni C."/>
            <person name="Czjzek M."/>
            <person name="Da Silva C."/>
            <person name="Delage L."/>
            <person name="Denoeud F."/>
            <person name="Deschamps P."/>
            <person name="Dittami S.M."/>
            <person name="Gabaldon T."/>
            <person name="Gachon C.M."/>
            <person name="Groisillier A."/>
            <person name="Herve C."/>
            <person name="Jabbari K."/>
            <person name="Katinka M."/>
            <person name="Kloareg B."/>
            <person name="Kowalczyk N."/>
            <person name="Labadie K."/>
            <person name="Leblanc C."/>
            <person name="Lopez P.J."/>
            <person name="McLachlan D.H."/>
            <person name="Meslet-Cladiere L."/>
            <person name="Moustafa A."/>
            <person name="Nehr Z."/>
            <person name="Nyvall Collen P."/>
            <person name="Panaud O."/>
            <person name="Partensky F."/>
            <person name="Poulain J."/>
            <person name="Rensing S.A."/>
            <person name="Rousvoal S."/>
            <person name="Samson G."/>
            <person name="Symeonidi A."/>
            <person name="Weissenbach J."/>
            <person name="Zambounis A."/>
            <person name="Wincker P."/>
            <person name="Boyen C."/>
        </authorList>
    </citation>
    <scope>NUCLEOTIDE SEQUENCE [LARGE SCALE GENOMIC DNA]</scope>
    <source>
        <strain evidence="3">cv. Stackhouse</strain>
    </source>
</reference>
<evidence type="ECO:0000256" key="1">
    <source>
        <dbReference type="SAM" id="MobiDB-lite"/>
    </source>
</evidence>
<dbReference type="KEGG" id="ccp:CHC_T00003314001"/>
<gene>
    <name evidence="2" type="ORF">CHC_T00003314001</name>
</gene>
<dbReference type="EMBL" id="HG001713">
    <property type="protein sequence ID" value="CDF34984.1"/>
    <property type="molecule type" value="Genomic_DNA"/>
</dbReference>
<keyword evidence="3" id="KW-1185">Reference proteome</keyword>
<dbReference type="RefSeq" id="XP_005714803.1">
    <property type="nucleotide sequence ID" value="XM_005714746.1"/>
</dbReference>
<protein>
    <submittedName>
        <fullName evidence="2">Uncharacterized protein</fullName>
    </submittedName>
</protein>
<feature type="region of interest" description="Disordered" evidence="1">
    <location>
        <begin position="181"/>
        <end position="220"/>
    </location>
</feature>
<feature type="compositionally biased region" description="Low complexity" evidence="1">
    <location>
        <begin position="203"/>
        <end position="212"/>
    </location>
</feature>
<dbReference type="Gramene" id="CDF34984">
    <property type="protein sequence ID" value="CDF34984"/>
    <property type="gene ID" value="CHC_T00003314001"/>
</dbReference>
<accession>R7QAD1</accession>
<organism evidence="2 3">
    <name type="scientific">Chondrus crispus</name>
    <name type="common">Carrageen Irish moss</name>
    <name type="synonym">Polymorpha crispa</name>
    <dbReference type="NCBI Taxonomy" id="2769"/>
    <lineage>
        <taxon>Eukaryota</taxon>
        <taxon>Rhodophyta</taxon>
        <taxon>Florideophyceae</taxon>
        <taxon>Rhodymeniophycidae</taxon>
        <taxon>Gigartinales</taxon>
        <taxon>Gigartinaceae</taxon>
        <taxon>Chondrus</taxon>
    </lineage>
</organism>
<feature type="compositionally biased region" description="Pro residues" evidence="1">
    <location>
        <begin position="185"/>
        <end position="202"/>
    </location>
</feature>
<name>R7QAD1_CHOCR</name>
<sequence length="220" mass="23586">MRYSSRHTTGCLADGDGSRQKGGAAAMWVAFEGYSTEPLSAGKITPRRRVTTPVYSMLRTGQGEGVDWRKRKHPETAAPTIAPAVSNRSRVRAICYGAAPAFLRPRPAPRRLLSGTPDATRRRPVRFATNVTSRSRARGVPVTLYKSSPRPPLLPLAIIPYCTPVSTVARHCTPPTHACADRFPSPAPPLPRPPFPAPPSPPAAAAFAASARITGPPRRG</sequence>
<dbReference type="AlphaFoldDB" id="R7QAD1"/>
<evidence type="ECO:0000313" key="2">
    <source>
        <dbReference type="EMBL" id="CDF34984.1"/>
    </source>
</evidence>
<dbReference type="GeneID" id="17322518"/>
<proteinExistence type="predicted"/>
<dbReference type="Proteomes" id="UP000012073">
    <property type="component" value="Unassembled WGS sequence"/>
</dbReference>